<keyword evidence="5" id="KW-0812">Transmembrane</keyword>
<evidence type="ECO:0000256" key="1">
    <source>
        <dbReference type="ARBA" id="ARBA00004323"/>
    </source>
</evidence>
<reference evidence="11" key="1">
    <citation type="submission" date="2022-11" db="UniProtKB">
        <authorList>
            <consortium name="WormBaseParasite"/>
        </authorList>
    </citation>
    <scope>IDENTIFICATION</scope>
</reference>
<organism evidence="10 11">
    <name type="scientific">Acrobeloides nanus</name>
    <dbReference type="NCBI Taxonomy" id="290746"/>
    <lineage>
        <taxon>Eukaryota</taxon>
        <taxon>Metazoa</taxon>
        <taxon>Ecdysozoa</taxon>
        <taxon>Nematoda</taxon>
        <taxon>Chromadorea</taxon>
        <taxon>Rhabditida</taxon>
        <taxon>Tylenchina</taxon>
        <taxon>Cephalobomorpha</taxon>
        <taxon>Cephaloboidea</taxon>
        <taxon>Cephalobidae</taxon>
        <taxon>Acrobeloides</taxon>
    </lineage>
</organism>
<evidence type="ECO:0000256" key="5">
    <source>
        <dbReference type="ARBA" id="ARBA00022692"/>
    </source>
</evidence>
<evidence type="ECO:0000256" key="3">
    <source>
        <dbReference type="ARBA" id="ARBA00022676"/>
    </source>
</evidence>
<evidence type="ECO:0000256" key="7">
    <source>
        <dbReference type="ARBA" id="ARBA00022989"/>
    </source>
</evidence>
<evidence type="ECO:0000256" key="2">
    <source>
        <dbReference type="ARBA" id="ARBA00008661"/>
    </source>
</evidence>
<keyword evidence="7" id="KW-1133">Transmembrane helix</keyword>
<dbReference type="GO" id="GO:0000139">
    <property type="term" value="C:Golgi membrane"/>
    <property type="evidence" value="ECO:0007669"/>
    <property type="project" value="UniProtKB-SubCell"/>
</dbReference>
<evidence type="ECO:0000256" key="4">
    <source>
        <dbReference type="ARBA" id="ARBA00022679"/>
    </source>
</evidence>
<keyword evidence="10" id="KW-1185">Reference proteome</keyword>
<sequence length="102" mass="11558">MITARVLKHSPAIRAPEYRWYVPKYVYPKAFFPDFAQGWSYLISGNGTVQNLLTVLKTKTPFLISENYRRLPDDAIFTGEIRELAGVSIQDIGGFLIGMTLC</sequence>
<keyword evidence="8" id="KW-0333">Golgi apparatus</keyword>
<evidence type="ECO:0000256" key="6">
    <source>
        <dbReference type="ARBA" id="ARBA00022968"/>
    </source>
</evidence>
<evidence type="ECO:0000256" key="9">
    <source>
        <dbReference type="ARBA" id="ARBA00023136"/>
    </source>
</evidence>
<dbReference type="Proteomes" id="UP000887540">
    <property type="component" value="Unplaced"/>
</dbReference>
<proteinExistence type="inferred from homology"/>
<keyword evidence="4" id="KW-0808">Transferase</keyword>
<dbReference type="Pfam" id="PF01762">
    <property type="entry name" value="Galactosyl_T"/>
    <property type="match status" value="1"/>
</dbReference>
<keyword evidence="3" id="KW-0328">Glycosyltransferase</keyword>
<protein>
    <submittedName>
        <fullName evidence="11">Uncharacterized protein</fullName>
    </submittedName>
</protein>
<dbReference type="InterPro" id="IPR002659">
    <property type="entry name" value="Glyco_trans_31"/>
</dbReference>
<keyword evidence="6" id="KW-0735">Signal-anchor</keyword>
<evidence type="ECO:0000313" key="11">
    <source>
        <dbReference type="WBParaSite" id="ACRNAN_scaffold10889.g9736.t1"/>
    </source>
</evidence>
<name>A0A914CIK3_9BILA</name>
<comment type="subcellular location">
    <subcellularLocation>
        <location evidence="1">Golgi apparatus membrane</location>
        <topology evidence="1">Single-pass type II membrane protein</topology>
    </subcellularLocation>
</comment>
<keyword evidence="9" id="KW-0472">Membrane</keyword>
<evidence type="ECO:0000256" key="8">
    <source>
        <dbReference type="ARBA" id="ARBA00023034"/>
    </source>
</evidence>
<dbReference type="AlphaFoldDB" id="A0A914CIK3"/>
<comment type="similarity">
    <text evidence="2">Belongs to the glycosyltransferase 31 family.</text>
</comment>
<dbReference type="GO" id="GO:0016758">
    <property type="term" value="F:hexosyltransferase activity"/>
    <property type="evidence" value="ECO:0007669"/>
    <property type="project" value="InterPro"/>
</dbReference>
<accession>A0A914CIK3</accession>
<evidence type="ECO:0000313" key="10">
    <source>
        <dbReference type="Proteomes" id="UP000887540"/>
    </source>
</evidence>
<dbReference type="WBParaSite" id="ACRNAN_scaffold10889.g9736.t1">
    <property type="protein sequence ID" value="ACRNAN_scaffold10889.g9736.t1"/>
    <property type="gene ID" value="ACRNAN_scaffold10889.g9736"/>
</dbReference>